<dbReference type="OrthoDB" id="6236007at2759"/>
<reference evidence="4" key="1">
    <citation type="journal article" date="2010" name="Nature">
        <title>The Amphimedon queenslandica genome and the evolution of animal complexity.</title>
        <authorList>
            <person name="Srivastava M."/>
            <person name="Simakov O."/>
            <person name="Chapman J."/>
            <person name="Fahey B."/>
            <person name="Gauthier M.E."/>
            <person name="Mitros T."/>
            <person name="Richards G.S."/>
            <person name="Conaco C."/>
            <person name="Dacre M."/>
            <person name="Hellsten U."/>
            <person name="Larroux C."/>
            <person name="Putnam N.H."/>
            <person name="Stanke M."/>
            <person name="Adamska M."/>
            <person name="Darling A."/>
            <person name="Degnan S.M."/>
            <person name="Oakley T.H."/>
            <person name="Plachetzki D.C."/>
            <person name="Zhai Y."/>
            <person name="Adamski M."/>
            <person name="Calcino A."/>
            <person name="Cummins S.F."/>
            <person name="Goodstein D.M."/>
            <person name="Harris C."/>
            <person name="Jackson D.J."/>
            <person name="Leys S.P."/>
            <person name="Shu S."/>
            <person name="Woodcroft B.J."/>
            <person name="Vervoort M."/>
            <person name="Kosik K.S."/>
            <person name="Manning G."/>
            <person name="Degnan B.M."/>
            <person name="Rokhsar D.S."/>
        </authorList>
    </citation>
    <scope>NUCLEOTIDE SEQUENCE [LARGE SCALE GENOMIC DNA]</scope>
</reference>
<dbReference type="InterPro" id="IPR003886">
    <property type="entry name" value="NIDO_dom"/>
</dbReference>
<name>A0A1X7V5G9_AMPQE</name>
<keyword evidence="1" id="KW-0732">Signal</keyword>
<dbReference type="Pfam" id="PF06119">
    <property type="entry name" value="NIDO"/>
    <property type="match status" value="1"/>
</dbReference>
<dbReference type="KEGG" id="aqu:105312364"/>
<organism evidence="3">
    <name type="scientific">Amphimedon queenslandica</name>
    <name type="common">Sponge</name>
    <dbReference type="NCBI Taxonomy" id="400682"/>
    <lineage>
        <taxon>Eukaryota</taxon>
        <taxon>Metazoa</taxon>
        <taxon>Porifera</taxon>
        <taxon>Demospongiae</taxon>
        <taxon>Heteroscleromorpha</taxon>
        <taxon>Haplosclerida</taxon>
        <taxon>Niphatidae</taxon>
        <taxon>Amphimedon</taxon>
    </lineage>
</organism>
<evidence type="ECO:0000256" key="1">
    <source>
        <dbReference type="SAM" id="SignalP"/>
    </source>
</evidence>
<gene>
    <name evidence="3" type="primary">105312364</name>
</gene>
<dbReference type="GO" id="GO:0007160">
    <property type="term" value="P:cell-matrix adhesion"/>
    <property type="evidence" value="ECO:0007669"/>
    <property type="project" value="InterPro"/>
</dbReference>
<dbReference type="EnsemblMetazoa" id="XM_019995180.1">
    <property type="protein sequence ID" value="XP_019850739.1"/>
    <property type="gene ID" value="LOC105312364"/>
</dbReference>
<evidence type="ECO:0000259" key="2">
    <source>
        <dbReference type="Pfam" id="PF06119"/>
    </source>
</evidence>
<proteinExistence type="predicted"/>
<feature type="domain" description="NIDO" evidence="2">
    <location>
        <begin position="108"/>
        <end position="239"/>
    </location>
</feature>
<keyword evidence="4" id="KW-1185">Reference proteome</keyword>
<evidence type="ECO:0000313" key="4">
    <source>
        <dbReference type="Proteomes" id="UP000007879"/>
    </source>
</evidence>
<feature type="signal peptide" evidence="1">
    <location>
        <begin position="1"/>
        <end position="23"/>
    </location>
</feature>
<dbReference type="Proteomes" id="UP000007879">
    <property type="component" value="Unassembled WGS sequence"/>
</dbReference>
<dbReference type="EnsemblMetazoa" id="Aqu2.1.34767_001">
    <property type="protein sequence ID" value="Aqu2.1.34767_001"/>
    <property type="gene ID" value="Aqu2.1.34767"/>
</dbReference>
<accession>A0A1X7V5G9</accession>
<sequence>MASQLCSSVILVITIVLVWTVDSLTLNDFYPYGEENGDTAVTVTPATDMSVPLEQPIENFAVFKTHQLNVSNIHVYFDGFIRFESGSHYIEFNLLNRRGQGDDNLSITTYRLTNDSLLLRRAQNEINKAFPHTFCSSSPPTQLLIQTWIDYKKGPSYPGSNFQFLLVTNGFNSYGIAKFVDVNDHMDREGSMTTGVRTFLFGASETSNIVQFPFESDVYDAPTQMLNSDIPGTYLFSLNSSDGDCTGSCHCKIALVRLACEVRRRNGESLPNSCNRYD</sequence>
<dbReference type="InParanoid" id="A0A1X7V5G9"/>
<dbReference type="EnsemblMetazoa" id="XM_011404950.2">
    <property type="protein sequence ID" value="XP_011403252.1"/>
    <property type="gene ID" value="LOC105312364"/>
</dbReference>
<feature type="chain" id="PRO_5010867754" description="NIDO domain-containing protein" evidence="1">
    <location>
        <begin position="24"/>
        <end position="278"/>
    </location>
</feature>
<evidence type="ECO:0000313" key="3">
    <source>
        <dbReference type="EnsemblMetazoa" id="Aqu2.1.34767_001"/>
    </source>
</evidence>
<protein>
    <recommendedName>
        <fullName evidence="2">NIDO domain-containing protein</fullName>
    </recommendedName>
</protein>
<dbReference type="AlphaFoldDB" id="A0A1X7V5G9"/>
<reference evidence="3" key="2">
    <citation type="submission" date="2017-05" db="UniProtKB">
        <authorList>
            <consortium name="EnsemblMetazoa"/>
        </authorList>
    </citation>
    <scope>IDENTIFICATION</scope>
</reference>